<sequence length="124" mass="13750">MWWLVWGVLVVGTLVGAFFLGRDLWRKAVRLGHALGAASQELGDASARVADAVERAQANPADTSPTVFDDITELRQRVAEQRSARAERAAARRERQLATARGWSVEAWLAQRERARSVSSEPPR</sequence>
<proteinExistence type="predicted"/>
<keyword evidence="1" id="KW-0812">Transmembrane</keyword>
<reference evidence="2 3" key="1">
    <citation type="submission" date="2019-02" db="EMBL/GenBank/DDBJ databases">
        <title>Sequencing the genomes of 1000 actinobacteria strains.</title>
        <authorList>
            <person name="Klenk H.-P."/>
        </authorList>
    </citation>
    <scope>NUCLEOTIDE SEQUENCE [LARGE SCALE GENOMIC DNA]</scope>
    <source>
        <strain evidence="2 3">DSM 16932</strain>
    </source>
</reference>
<feature type="transmembrane region" description="Helical" evidence="1">
    <location>
        <begin position="6"/>
        <end position="25"/>
    </location>
</feature>
<keyword evidence="1" id="KW-0472">Membrane</keyword>
<accession>A0A4Q7M219</accession>
<protein>
    <submittedName>
        <fullName evidence="2">Uncharacterized protein</fullName>
    </submittedName>
</protein>
<keyword evidence="3" id="KW-1185">Reference proteome</keyword>
<dbReference type="AlphaFoldDB" id="A0A4Q7M219"/>
<dbReference type="Proteomes" id="UP000293852">
    <property type="component" value="Unassembled WGS sequence"/>
</dbReference>
<evidence type="ECO:0000256" key="1">
    <source>
        <dbReference type="SAM" id="Phobius"/>
    </source>
</evidence>
<name>A0A4Q7M219_9MICO</name>
<evidence type="ECO:0000313" key="2">
    <source>
        <dbReference type="EMBL" id="RZS60857.1"/>
    </source>
</evidence>
<comment type="caution">
    <text evidence="2">The sequence shown here is derived from an EMBL/GenBank/DDBJ whole genome shotgun (WGS) entry which is preliminary data.</text>
</comment>
<dbReference type="EMBL" id="SGWX01000001">
    <property type="protein sequence ID" value="RZS60857.1"/>
    <property type="molecule type" value="Genomic_DNA"/>
</dbReference>
<organism evidence="2 3">
    <name type="scientific">Xylanimonas ulmi</name>
    <dbReference type="NCBI Taxonomy" id="228973"/>
    <lineage>
        <taxon>Bacteria</taxon>
        <taxon>Bacillati</taxon>
        <taxon>Actinomycetota</taxon>
        <taxon>Actinomycetes</taxon>
        <taxon>Micrococcales</taxon>
        <taxon>Promicromonosporaceae</taxon>
        <taxon>Xylanimonas</taxon>
    </lineage>
</organism>
<gene>
    <name evidence="2" type="ORF">EV386_1137</name>
</gene>
<keyword evidence="1" id="KW-1133">Transmembrane helix</keyword>
<dbReference type="RefSeq" id="WP_165399858.1">
    <property type="nucleotide sequence ID" value="NZ_SGWX01000001.1"/>
</dbReference>
<evidence type="ECO:0000313" key="3">
    <source>
        <dbReference type="Proteomes" id="UP000293852"/>
    </source>
</evidence>